<comment type="caution">
    <text evidence="1">The sequence shown here is derived from an EMBL/GenBank/DDBJ whole genome shotgun (WGS) entry which is preliminary data.</text>
</comment>
<dbReference type="SUPFAM" id="SSF143880">
    <property type="entry name" value="NE0471 N-terminal domain-like"/>
    <property type="match status" value="1"/>
</dbReference>
<dbReference type="EMBL" id="JBHUIP010000011">
    <property type="protein sequence ID" value="MFD2263423.1"/>
    <property type="molecule type" value="Genomic_DNA"/>
</dbReference>
<sequence length="74" mass="8236">MPTIIDVRACTYPDVIVLWSDQRVQVIDVEKLIGMRPALKPLRDPAVFTTARVSPNATAIEFIGGHRVDFTELA</sequence>
<accession>A0ABW5DQN0</accession>
<evidence type="ECO:0000313" key="1">
    <source>
        <dbReference type="EMBL" id="MFD2263423.1"/>
    </source>
</evidence>
<evidence type="ECO:0008006" key="3">
    <source>
        <dbReference type="Google" id="ProtNLM"/>
    </source>
</evidence>
<keyword evidence="2" id="KW-1185">Reference proteome</keyword>
<dbReference type="Proteomes" id="UP001597295">
    <property type="component" value="Unassembled WGS sequence"/>
</dbReference>
<protein>
    <recommendedName>
        <fullName evidence="3">DUF2442 domain-containing protein</fullName>
    </recommendedName>
</protein>
<dbReference type="Gene3D" id="3.30.2020.10">
    <property type="entry name" value="NE0471-like N-terminal domain"/>
    <property type="match status" value="1"/>
</dbReference>
<proteinExistence type="predicted"/>
<evidence type="ECO:0000313" key="2">
    <source>
        <dbReference type="Proteomes" id="UP001597295"/>
    </source>
</evidence>
<organism evidence="1 2">
    <name type="scientific">Lacibacterium aquatile</name>
    <dbReference type="NCBI Taxonomy" id="1168082"/>
    <lineage>
        <taxon>Bacteria</taxon>
        <taxon>Pseudomonadati</taxon>
        <taxon>Pseudomonadota</taxon>
        <taxon>Alphaproteobacteria</taxon>
        <taxon>Rhodospirillales</taxon>
        <taxon>Rhodospirillaceae</taxon>
    </lineage>
</organism>
<gene>
    <name evidence="1" type="ORF">ACFSM5_11030</name>
</gene>
<reference evidence="2" key="1">
    <citation type="journal article" date="2019" name="Int. J. Syst. Evol. Microbiol.">
        <title>The Global Catalogue of Microorganisms (GCM) 10K type strain sequencing project: providing services to taxonomists for standard genome sequencing and annotation.</title>
        <authorList>
            <consortium name="The Broad Institute Genomics Platform"/>
            <consortium name="The Broad Institute Genome Sequencing Center for Infectious Disease"/>
            <person name="Wu L."/>
            <person name="Ma J."/>
        </authorList>
    </citation>
    <scope>NUCLEOTIDE SEQUENCE [LARGE SCALE GENOMIC DNA]</scope>
    <source>
        <strain evidence="2">CGMCC 1.19062</strain>
    </source>
</reference>
<dbReference type="RefSeq" id="WP_379876429.1">
    <property type="nucleotide sequence ID" value="NZ_JBHUIP010000011.1"/>
</dbReference>
<name>A0ABW5DQN0_9PROT</name>
<dbReference type="InterPro" id="IPR036782">
    <property type="entry name" value="NE0471-like_N"/>
</dbReference>